<feature type="transmembrane region" description="Helical" evidence="9">
    <location>
        <begin position="208"/>
        <end position="226"/>
    </location>
</feature>
<organism evidence="11 12">
    <name type="scientific">Eublepharis macularius</name>
    <name type="common">Leopard gecko</name>
    <name type="synonym">Cyrtodactylus macularius</name>
    <dbReference type="NCBI Taxonomy" id="481883"/>
    <lineage>
        <taxon>Eukaryota</taxon>
        <taxon>Metazoa</taxon>
        <taxon>Chordata</taxon>
        <taxon>Craniata</taxon>
        <taxon>Vertebrata</taxon>
        <taxon>Euteleostomi</taxon>
        <taxon>Lepidosauria</taxon>
        <taxon>Squamata</taxon>
        <taxon>Bifurcata</taxon>
        <taxon>Gekkota</taxon>
        <taxon>Eublepharidae</taxon>
        <taxon>Eublepharinae</taxon>
        <taxon>Eublepharis</taxon>
    </lineage>
</organism>
<dbReference type="PANTHER" id="PTHR48018">
    <property type="entry name" value="OLFACTORY RECEPTOR"/>
    <property type="match status" value="1"/>
</dbReference>
<gene>
    <name evidence="12" type="primary">LOC129323538</name>
</gene>
<dbReference type="PROSITE" id="PS50262">
    <property type="entry name" value="G_PROTEIN_RECEP_F1_2"/>
    <property type="match status" value="1"/>
</dbReference>
<proteinExistence type="inferred from homology"/>
<feature type="transmembrane region" description="Helical" evidence="9">
    <location>
        <begin position="25"/>
        <end position="49"/>
    </location>
</feature>
<evidence type="ECO:0000259" key="10">
    <source>
        <dbReference type="PROSITE" id="PS50262"/>
    </source>
</evidence>
<sequence length="311" mass="35218">MADRNTTRVTEFILQGFTENAEVQISLFVIFLIFYLFTLVGNLGIVVLIRSSPQLHTPMYFFLRHFSFMDACITSTIAPKMLLNFVMKSKVISYSGCIVQFFMFCTFTDVEAFILVVMAYDRYVAICKPLSYSVIMSKPLCILLLSGAYVGGIVSSLIHTCASLRLSYCGKNYVNHFFCDLAALIALACSDTSLNEVLLFTFGTLVEGFNILTIFTSYAFIIMTIVRMHSTEGRLKAFSTCASHLTTFALFHGTILFMYFRPSSKFSMDTDKRVSVFYTLIIPMLNPLIYSLRNKEVKDALRKIMQLISCD</sequence>
<dbReference type="SUPFAM" id="SSF81321">
    <property type="entry name" value="Family A G protein-coupled receptor-like"/>
    <property type="match status" value="1"/>
</dbReference>
<dbReference type="AlphaFoldDB" id="A0AA97IUX7"/>
<evidence type="ECO:0000313" key="11">
    <source>
        <dbReference type="Proteomes" id="UP001190640"/>
    </source>
</evidence>
<comment type="similarity">
    <text evidence="8">Belongs to the G-protein coupled receptor 1 family.</text>
</comment>
<keyword evidence="9" id="KW-0716">Sensory transduction</keyword>
<evidence type="ECO:0000256" key="7">
    <source>
        <dbReference type="ARBA" id="ARBA00023224"/>
    </source>
</evidence>
<dbReference type="InterPro" id="IPR017452">
    <property type="entry name" value="GPCR_Rhodpsn_7TM"/>
</dbReference>
<dbReference type="KEGG" id="emc:129323538"/>
<keyword evidence="4 8" id="KW-0297">G-protein coupled receptor</keyword>
<protein>
    <recommendedName>
        <fullName evidence="9">Olfactory receptor</fullName>
    </recommendedName>
</protein>
<dbReference type="RefSeq" id="XP_054826048.1">
    <property type="nucleotide sequence ID" value="XM_054970073.1"/>
</dbReference>
<keyword evidence="7 8" id="KW-0807">Transducer</keyword>
<dbReference type="GO" id="GO:0004984">
    <property type="term" value="F:olfactory receptor activity"/>
    <property type="evidence" value="ECO:0007669"/>
    <property type="project" value="InterPro"/>
</dbReference>
<keyword evidence="11" id="KW-1185">Reference proteome</keyword>
<keyword evidence="5 9" id="KW-0472">Membrane</keyword>
<feature type="transmembrane region" description="Helical" evidence="9">
    <location>
        <begin position="275"/>
        <end position="292"/>
    </location>
</feature>
<dbReference type="GO" id="GO:0004930">
    <property type="term" value="F:G protein-coupled receptor activity"/>
    <property type="evidence" value="ECO:0007669"/>
    <property type="project" value="UniProtKB-KW"/>
</dbReference>
<reference evidence="12" key="1">
    <citation type="submission" date="2025-08" db="UniProtKB">
        <authorList>
            <consortium name="RefSeq"/>
        </authorList>
    </citation>
    <scope>IDENTIFICATION</scope>
    <source>
        <tissue evidence="12">Blood</tissue>
    </source>
</reference>
<evidence type="ECO:0000256" key="8">
    <source>
        <dbReference type="RuleBase" id="RU000688"/>
    </source>
</evidence>
<feature type="transmembrane region" description="Helical" evidence="9">
    <location>
        <begin position="61"/>
        <end position="78"/>
    </location>
</feature>
<evidence type="ECO:0000313" key="12">
    <source>
        <dbReference type="RefSeq" id="XP_054826048.1"/>
    </source>
</evidence>
<dbReference type="Proteomes" id="UP001190640">
    <property type="component" value="Chromosome 2"/>
</dbReference>
<evidence type="ECO:0000256" key="5">
    <source>
        <dbReference type="ARBA" id="ARBA00023136"/>
    </source>
</evidence>
<keyword evidence="3 9" id="KW-1133">Transmembrane helix</keyword>
<evidence type="ECO:0000256" key="4">
    <source>
        <dbReference type="ARBA" id="ARBA00023040"/>
    </source>
</evidence>
<name>A0AA97IUX7_EUBMA</name>
<comment type="subcellular location">
    <subcellularLocation>
        <location evidence="9">Cell membrane</location>
        <topology evidence="9">Multi-pass membrane protein</topology>
    </subcellularLocation>
    <subcellularLocation>
        <location evidence="1">Membrane</location>
        <topology evidence="1">Multi-pass membrane protein</topology>
    </subcellularLocation>
</comment>
<dbReference type="Pfam" id="PF13853">
    <property type="entry name" value="7tm_4"/>
    <property type="match status" value="1"/>
</dbReference>
<evidence type="ECO:0000256" key="9">
    <source>
        <dbReference type="RuleBase" id="RU363047"/>
    </source>
</evidence>
<keyword evidence="9" id="KW-1003">Cell membrane</keyword>
<keyword evidence="2 8" id="KW-0812">Transmembrane</keyword>
<feature type="domain" description="G-protein coupled receptors family 1 profile" evidence="10">
    <location>
        <begin position="41"/>
        <end position="290"/>
    </location>
</feature>
<dbReference type="PROSITE" id="PS00237">
    <property type="entry name" value="G_PROTEIN_RECEP_F1_1"/>
    <property type="match status" value="1"/>
</dbReference>
<evidence type="ECO:0000256" key="1">
    <source>
        <dbReference type="ARBA" id="ARBA00004141"/>
    </source>
</evidence>
<dbReference type="FunFam" id="1.20.1070.10:FF:000003">
    <property type="entry name" value="Olfactory receptor"/>
    <property type="match status" value="1"/>
</dbReference>
<dbReference type="Gene3D" id="1.20.1070.10">
    <property type="entry name" value="Rhodopsin 7-helix transmembrane proteins"/>
    <property type="match status" value="1"/>
</dbReference>
<dbReference type="PRINTS" id="PR00245">
    <property type="entry name" value="OLFACTORYR"/>
</dbReference>
<keyword evidence="9" id="KW-0552">Olfaction</keyword>
<feature type="transmembrane region" description="Helical" evidence="9">
    <location>
        <begin position="140"/>
        <end position="158"/>
    </location>
</feature>
<dbReference type="InterPro" id="IPR000276">
    <property type="entry name" value="GPCR_Rhodpsn"/>
</dbReference>
<dbReference type="GeneID" id="129323538"/>
<evidence type="ECO:0000256" key="2">
    <source>
        <dbReference type="ARBA" id="ARBA00022692"/>
    </source>
</evidence>
<dbReference type="InterPro" id="IPR000725">
    <property type="entry name" value="Olfact_rcpt"/>
</dbReference>
<keyword evidence="6 8" id="KW-0675">Receptor</keyword>
<evidence type="ECO:0000256" key="6">
    <source>
        <dbReference type="ARBA" id="ARBA00023170"/>
    </source>
</evidence>
<feature type="transmembrane region" description="Helical" evidence="9">
    <location>
        <begin position="238"/>
        <end position="260"/>
    </location>
</feature>
<accession>A0AA97IUX7</accession>
<feature type="transmembrane region" description="Helical" evidence="9">
    <location>
        <begin position="98"/>
        <end position="120"/>
    </location>
</feature>
<dbReference type="GO" id="GO:0005886">
    <property type="term" value="C:plasma membrane"/>
    <property type="evidence" value="ECO:0007669"/>
    <property type="project" value="UniProtKB-SubCell"/>
</dbReference>
<evidence type="ECO:0000256" key="3">
    <source>
        <dbReference type="ARBA" id="ARBA00022989"/>
    </source>
</evidence>
<dbReference type="PRINTS" id="PR00237">
    <property type="entry name" value="GPCRRHODOPSN"/>
</dbReference>